<reference evidence="1 2" key="1">
    <citation type="submission" date="2013-05" db="EMBL/GenBank/DDBJ databases">
        <title>Drechslerella stenobrocha genome reveals carnivorous origination and mechanical trapping mechanism of predatory fungi.</title>
        <authorList>
            <person name="Liu X."/>
            <person name="Zhang W."/>
            <person name="Liu K."/>
        </authorList>
    </citation>
    <scope>NUCLEOTIDE SEQUENCE [LARGE SCALE GENOMIC DNA]</scope>
    <source>
        <strain evidence="1 2">248</strain>
    </source>
</reference>
<evidence type="ECO:0000313" key="1">
    <source>
        <dbReference type="EMBL" id="EWC45439.1"/>
    </source>
</evidence>
<dbReference type="OrthoDB" id="5391496at2759"/>
<dbReference type="AlphaFoldDB" id="W7HQK1"/>
<evidence type="ECO:0000313" key="2">
    <source>
        <dbReference type="Proteomes" id="UP000024837"/>
    </source>
</evidence>
<name>W7HQK1_9PEZI</name>
<keyword evidence="2" id="KW-1185">Reference proteome</keyword>
<protein>
    <submittedName>
        <fullName evidence="1">Uncharacterized protein</fullName>
    </submittedName>
</protein>
<proteinExistence type="predicted"/>
<dbReference type="HOGENOM" id="CLU_1061814_0_0_1"/>
<sequence length="269" mass="29107">MLLPPLAITISSSCSFFSYCIARTAARQAAASPDTAETTSKDTIIICSTRDAFIRELLVELRISIDGIPAMEDADTPLTDAQELILSTPISAILTTDAISVVYCPSIHHLRAYLSSLSSRYSAAANPALDTAGIPPYLAIHSMISLHHLSAEWSSQGLSRTLSAAIDTAAAISHNLLFSVSADSRTFGIAAELPLINSRMMRNNTKLKGFYGGEGFEDEEDDGSGGAQRDLRFVGRVKDVVRRWCRIVDIDSLMEDVAHQDRSSQDVLV</sequence>
<dbReference type="Proteomes" id="UP000024837">
    <property type="component" value="Unassembled WGS sequence"/>
</dbReference>
<dbReference type="EMBL" id="KI966427">
    <property type="protein sequence ID" value="EWC45439.1"/>
    <property type="molecule type" value="Genomic_DNA"/>
</dbReference>
<organism evidence="1 2">
    <name type="scientific">Drechslerella stenobrocha 248</name>
    <dbReference type="NCBI Taxonomy" id="1043628"/>
    <lineage>
        <taxon>Eukaryota</taxon>
        <taxon>Fungi</taxon>
        <taxon>Dikarya</taxon>
        <taxon>Ascomycota</taxon>
        <taxon>Pezizomycotina</taxon>
        <taxon>Orbiliomycetes</taxon>
        <taxon>Orbiliales</taxon>
        <taxon>Orbiliaceae</taxon>
        <taxon>Drechslerella</taxon>
    </lineage>
</organism>
<accession>W7HQK1</accession>
<gene>
    <name evidence="1" type="ORF">DRE_00838</name>
</gene>